<accession>A0A0M3R9E1</accession>
<evidence type="ECO:0000313" key="2">
    <source>
        <dbReference type="Proteomes" id="UP000067625"/>
    </source>
</evidence>
<organism evidence="1 2">
    <name type="scientific">Bacillus gobiensis</name>
    <dbReference type="NCBI Taxonomy" id="1441095"/>
    <lineage>
        <taxon>Bacteria</taxon>
        <taxon>Bacillati</taxon>
        <taxon>Bacillota</taxon>
        <taxon>Bacilli</taxon>
        <taxon>Bacillales</taxon>
        <taxon>Bacillaceae</taxon>
        <taxon>Bacillus</taxon>
    </lineage>
</organism>
<protein>
    <recommendedName>
        <fullName evidence="3">DNA-binding protein</fullName>
    </recommendedName>
</protein>
<dbReference type="AlphaFoldDB" id="A0A0M3R9E1"/>
<keyword evidence="2" id="KW-1185">Reference proteome</keyword>
<dbReference type="Proteomes" id="UP000067625">
    <property type="component" value="Chromosome"/>
</dbReference>
<dbReference type="PATRIC" id="fig|1441095.3.peg.1438"/>
<sequence>MTKFEFKNQEELGSFLMDEVLTRQEAEMYLNMKKQSFPRSLKKEKIRPFKTSGKTQLFLKSDLRPYKEELETELKKYNPNHDE</sequence>
<gene>
    <name evidence="1" type="ORF">AM592_06515</name>
</gene>
<dbReference type="STRING" id="1441095.AM592_06515"/>
<dbReference type="EMBL" id="CP012600">
    <property type="protein sequence ID" value="ALC81282.1"/>
    <property type="molecule type" value="Genomic_DNA"/>
</dbReference>
<name>A0A0M3R9E1_9BACI</name>
<evidence type="ECO:0008006" key="3">
    <source>
        <dbReference type="Google" id="ProtNLM"/>
    </source>
</evidence>
<reference evidence="2" key="1">
    <citation type="submission" date="2015-08" db="EMBL/GenBank/DDBJ databases">
        <title>Genome sequencing project for genomic taxonomy and phylogenomics of Bacillus-like bacteria.</title>
        <authorList>
            <person name="Liu B."/>
            <person name="Wang J."/>
            <person name="Zhu Y."/>
            <person name="Liu G."/>
            <person name="Chen Q."/>
            <person name="Chen Z."/>
            <person name="Lan J."/>
            <person name="Che J."/>
            <person name="Ge C."/>
            <person name="Shi H."/>
            <person name="Pan Z."/>
            <person name="Liu X."/>
        </authorList>
    </citation>
    <scope>NUCLEOTIDE SEQUENCE [LARGE SCALE GENOMIC DNA]</scope>
    <source>
        <strain evidence="2">FJAT-4402</strain>
    </source>
</reference>
<proteinExistence type="predicted"/>
<evidence type="ECO:0000313" key="1">
    <source>
        <dbReference type="EMBL" id="ALC81282.1"/>
    </source>
</evidence>
<reference evidence="1 2" key="2">
    <citation type="journal article" date="2016" name="Int. J. Syst. Evol. Microbiol.">
        <title>Bacillus gobiensis sp. nov., isolated from a soil sample.</title>
        <authorList>
            <person name="Liu B."/>
            <person name="Liu G.H."/>
            <person name="Cetin S."/>
            <person name="Schumann P."/>
            <person name="Pan Z.Z."/>
            <person name="Chen Q.Q."/>
        </authorList>
    </citation>
    <scope>NUCLEOTIDE SEQUENCE [LARGE SCALE GENOMIC DNA]</scope>
    <source>
        <strain evidence="1 2">FJAT-4402</strain>
    </source>
</reference>